<evidence type="ECO:0000256" key="1">
    <source>
        <dbReference type="ARBA" id="ARBA00010928"/>
    </source>
</evidence>
<dbReference type="Pfam" id="PF01408">
    <property type="entry name" value="GFO_IDH_MocA"/>
    <property type="match status" value="1"/>
</dbReference>
<dbReference type="InterPro" id="IPR036291">
    <property type="entry name" value="NAD(P)-bd_dom_sf"/>
</dbReference>
<dbReference type="InterPro" id="IPR004104">
    <property type="entry name" value="Gfo/Idh/MocA-like_OxRdtase_C"/>
</dbReference>
<protein>
    <submittedName>
        <fullName evidence="4">Gfo/Idh/MocA family oxidoreductase</fullName>
    </submittedName>
</protein>
<dbReference type="Gene3D" id="3.40.50.720">
    <property type="entry name" value="NAD(P)-binding Rossmann-like Domain"/>
    <property type="match status" value="1"/>
</dbReference>
<evidence type="ECO:0000259" key="2">
    <source>
        <dbReference type="Pfam" id="PF01408"/>
    </source>
</evidence>
<feature type="domain" description="Gfo/Idh/MocA-like oxidoreductase C-terminal" evidence="3">
    <location>
        <begin position="135"/>
        <end position="370"/>
    </location>
</feature>
<evidence type="ECO:0000313" key="5">
    <source>
        <dbReference type="Proteomes" id="UP000662814"/>
    </source>
</evidence>
<dbReference type="InterPro" id="IPR051317">
    <property type="entry name" value="Gfo/Idh/MocA_oxidoreduct"/>
</dbReference>
<dbReference type="SUPFAM" id="SSF51735">
    <property type="entry name" value="NAD(P)-binding Rossmann-fold domains"/>
    <property type="match status" value="1"/>
</dbReference>
<dbReference type="PANTHER" id="PTHR43708:SF8">
    <property type="entry name" value="OXIDOREDUCTASE"/>
    <property type="match status" value="1"/>
</dbReference>
<reference evidence="4 5" key="1">
    <citation type="submission" date="2020-12" db="EMBL/GenBank/DDBJ databases">
        <title>Microbacterium sp. HY060.</title>
        <authorList>
            <person name="Zhou J."/>
        </authorList>
    </citation>
    <scope>NUCLEOTIDE SEQUENCE [LARGE SCALE GENOMIC DNA]</scope>
    <source>
        <strain evidence="4 5">HY60</strain>
    </source>
</reference>
<dbReference type="SUPFAM" id="SSF55347">
    <property type="entry name" value="Glyceraldehyde-3-phosphate dehydrogenase-like, C-terminal domain"/>
    <property type="match status" value="1"/>
</dbReference>
<gene>
    <name evidence="4" type="ORF">HCR76_17040</name>
</gene>
<dbReference type="EMBL" id="CP061169">
    <property type="protein sequence ID" value="QPZ38461.1"/>
    <property type="molecule type" value="Genomic_DNA"/>
</dbReference>
<keyword evidence="5" id="KW-1185">Reference proteome</keyword>
<name>A0ABX6YJ81_9MICO</name>
<evidence type="ECO:0000313" key="4">
    <source>
        <dbReference type="EMBL" id="QPZ38461.1"/>
    </source>
</evidence>
<dbReference type="Pfam" id="PF02894">
    <property type="entry name" value="GFO_IDH_MocA_C"/>
    <property type="match status" value="1"/>
</dbReference>
<comment type="similarity">
    <text evidence="1">Belongs to the Gfo/Idh/MocA family.</text>
</comment>
<dbReference type="Gene3D" id="3.30.360.10">
    <property type="entry name" value="Dihydrodipicolinate Reductase, domain 2"/>
    <property type="match status" value="1"/>
</dbReference>
<accession>A0ABX6YJ81</accession>
<organism evidence="4 5">
    <name type="scientific">Paramicrobacterium chengjingii</name>
    <dbReference type="NCBI Taxonomy" id="2769067"/>
    <lineage>
        <taxon>Bacteria</taxon>
        <taxon>Bacillati</taxon>
        <taxon>Actinomycetota</taxon>
        <taxon>Actinomycetes</taxon>
        <taxon>Micrococcales</taxon>
        <taxon>Microbacteriaceae</taxon>
        <taxon>Paramicrobacterium</taxon>
    </lineage>
</organism>
<dbReference type="InterPro" id="IPR000683">
    <property type="entry name" value="Gfo/Idh/MocA-like_OxRdtase_N"/>
</dbReference>
<dbReference type="PANTHER" id="PTHR43708">
    <property type="entry name" value="CONSERVED EXPRESSED OXIDOREDUCTASE (EUROFUNG)"/>
    <property type="match status" value="1"/>
</dbReference>
<dbReference type="RefSeq" id="WP_166986422.1">
    <property type="nucleotide sequence ID" value="NZ_CP061169.1"/>
</dbReference>
<dbReference type="Proteomes" id="UP000662814">
    <property type="component" value="Chromosome"/>
</dbReference>
<proteinExistence type="inferred from homology"/>
<evidence type="ECO:0000259" key="3">
    <source>
        <dbReference type="Pfam" id="PF02894"/>
    </source>
</evidence>
<sequence>MDLRIGIIGLGMRGAELARDAHRPGGGSRVVAVCEVTERGRAAAASDYPDAVITDDLDELLAQNLDAAMVFTPDDVHARTAIPALEAGLAVFSEKPLATSIADCDAILEAAHRNKSRLYVGHNMRHMPVITLMRDIISRGTIGEVKAVWCRHFVGHGGDYYFKDWHAERSKSVGMLLQKGAHDIDVIHWLAGGYSTHVQAMGALAVYGDVTDRRDRSGELMGDWFSLDNWPPTEQTGLNPVIDIEDVSQVNMRLQGGVLASYEQCHFTPDYWRNYTVIGTHGRLENFGDESGSEVGVWTHRLRGSGSPDETHVVPEAEGGHGGADSLMIDEFLRFARDGGPTTTSPVAARNAVAAGVLATQSIRGNGSTVAIPPVDTAIAAYFDADDAARTAQ</sequence>
<feature type="domain" description="Gfo/Idh/MocA-like oxidoreductase N-terminal" evidence="2">
    <location>
        <begin position="3"/>
        <end position="122"/>
    </location>
</feature>